<feature type="compositionally biased region" description="Polar residues" evidence="8">
    <location>
        <begin position="1"/>
        <end position="11"/>
    </location>
</feature>
<dbReference type="RefSeq" id="WP_093844409.1">
    <property type="nucleotide sequence ID" value="NZ_FPAB01000013.1"/>
</dbReference>
<dbReference type="GO" id="GO:0022857">
    <property type="term" value="F:transmembrane transporter activity"/>
    <property type="evidence" value="ECO:0007669"/>
    <property type="project" value="InterPro"/>
</dbReference>
<dbReference type="Gene3D" id="1.20.1720.10">
    <property type="entry name" value="Multidrug resistance protein D"/>
    <property type="match status" value="1"/>
</dbReference>
<comment type="subcellular location">
    <subcellularLocation>
        <location evidence="1">Cell membrane</location>
        <topology evidence="1">Multi-pass membrane protein</topology>
    </subcellularLocation>
</comment>
<evidence type="ECO:0000256" key="9">
    <source>
        <dbReference type="SAM" id="Phobius"/>
    </source>
</evidence>
<accession>A0A1I6W5H6</accession>
<evidence type="ECO:0000313" key="11">
    <source>
        <dbReference type="EMBL" id="SFT21239.1"/>
    </source>
</evidence>
<dbReference type="InterPro" id="IPR004638">
    <property type="entry name" value="EmrB-like"/>
</dbReference>
<reference evidence="12" key="1">
    <citation type="submission" date="2016-10" db="EMBL/GenBank/DDBJ databases">
        <authorList>
            <person name="Varghese N."/>
            <person name="Submissions S."/>
        </authorList>
    </citation>
    <scope>NUCLEOTIDE SEQUENCE [LARGE SCALE GENOMIC DNA]</scope>
    <source>
        <strain evidence="12">CGMCC 4.7047</strain>
    </source>
</reference>
<dbReference type="EMBL" id="FPAB01000013">
    <property type="protein sequence ID" value="SFT21239.1"/>
    <property type="molecule type" value="Genomic_DNA"/>
</dbReference>
<dbReference type="Gene3D" id="1.20.1250.20">
    <property type="entry name" value="MFS general substrate transporter like domains"/>
    <property type="match status" value="1"/>
</dbReference>
<evidence type="ECO:0000256" key="3">
    <source>
        <dbReference type="ARBA" id="ARBA00022475"/>
    </source>
</evidence>
<evidence type="ECO:0000313" key="12">
    <source>
        <dbReference type="Proteomes" id="UP000198873"/>
    </source>
</evidence>
<dbReference type="PROSITE" id="PS50850">
    <property type="entry name" value="MFS"/>
    <property type="match status" value="1"/>
</dbReference>
<feature type="transmembrane region" description="Helical" evidence="9">
    <location>
        <begin position="186"/>
        <end position="208"/>
    </location>
</feature>
<feature type="domain" description="Major facilitator superfamily (MFS) profile" evidence="10">
    <location>
        <begin position="31"/>
        <end position="485"/>
    </location>
</feature>
<dbReference type="Pfam" id="PF07690">
    <property type="entry name" value="MFS_1"/>
    <property type="match status" value="1"/>
</dbReference>
<feature type="transmembrane region" description="Helical" evidence="9">
    <location>
        <begin position="28"/>
        <end position="53"/>
    </location>
</feature>
<name>A0A1I6W5H6_9ACTN</name>
<dbReference type="AlphaFoldDB" id="A0A1I6W5H6"/>
<feature type="transmembrane region" description="Helical" evidence="9">
    <location>
        <begin position="379"/>
        <end position="398"/>
    </location>
</feature>
<keyword evidence="5 9" id="KW-1133">Transmembrane helix</keyword>
<feature type="transmembrane region" description="Helical" evidence="9">
    <location>
        <begin position="319"/>
        <end position="341"/>
    </location>
</feature>
<feature type="transmembrane region" description="Helical" evidence="9">
    <location>
        <begin position="97"/>
        <end position="116"/>
    </location>
</feature>
<feature type="transmembrane region" description="Helical" evidence="9">
    <location>
        <begin position="288"/>
        <end position="313"/>
    </location>
</feature>
<evidence type="ECO:0000259" key="10">
    <source>
        <dbReference type="PROSITE" id="PS50850"/>
    </source>
</evidence>
<evidence type="ECO:0000256" key="4">
    <source>
        <dbReference type="ARBA" id="ARBA00022692"/>
    </source>
</evidence>
<evidence type="ECO:0000256" key="1">
    <source>
        <dbReference type="ARBA" id="ARBA00004651"/>
    </source>
</evidence>
<evidence type="ECO:0000256" key="2">
    <source>
        <dbReference type="ARBA" id="ARBA00022448"/>
    </source>
</evidence>
<feature type="transmembrane region" description="Helical" evidence="9">
    <location>
        <begin position="463"/>
        <end position="480"/>
    </location>
</feature>
<evidence type="ECO:0000256" key="8">
    <source>
        <dbReference type="SAM" id="MobiDB-lite"/>
    </source>
</evidence>
<feature type="region of interest" description="Disordered" evidence="8">
    <location>
        <begin position="1"/>
        <end position="24"/>
    </location>
</feature>
<dbReference type="InterPro" id="IPR020846">
    <property type="entry name" value="MFS_dom"/>
</dbReference>
<keyword evidence="6 9" id="KW-0472">Membrane</keyword>
<dbReference type="InterPro" id="IPR036259">
    <property type="entry name" value="MFS_trans_sf"/>
</dbReference>
<feature type="transmembrane region" description="Helical" evidence="9">
    <location>
        <begin position="160"/>
        <end position="180"/>
    </location>
</feature>
<keyword evidence="3" id="KW-1003">Cell membrane</keyword>
<evidence type="ECO:0000256" key="7">
    <source>
        <dbReference type="ARBA" id="ARBA00023251"/>
    </source>
</evidence>
<dbReference type="SUPFAM" id="SSF103473">
    <property type="entry name" value="MFS general substrate transporter"/>
    <property type="match status" value="1"/>
</dbReference>
<keyword evidence="12" id="KW-1185">Reference proteome</keyword>
<dbReference type="GO" id="GO:0046677">
    <property type="term" value="P:response to antibiotic"/>
    <property type="evidence" value="ECO:0007669"/>
    <property type="project" value="UniProtKB-KW"/>
</dbReference>
<feature type="transmembrane region" description="Helical" evidence="9">
    <location>
        <begin position="122"/>
        <end position="148"/>
    </location>
</feature>
<keyword evidence="2" id="KW-0813">Transport</keyword>
<feature type="transmembrane region" description="Helical" evidence="9">
    <location>
        <begin position="419"/>
        <end position="443"/>
    </location>
</feature>
<feature type="compositionally biased region" description="Pro residues" evidence="8">
    <location>
        <begin position="13"/>
        <end position="24"/>
    </location>
</feature>
<evidence type="ECO:0000256" key="6">
    <source>
        <dbReference type="ARBA" id="ARBA00023136"/>
    </source>
</evidence>
<dbReference type="GO" id="GO:0005886">
    <property type="term" value="C:plasma membrane"/>
    <property type="evidence" value="ECO:0007669"/>
    <property type="project" value="UniProtKB-SubCell"/>
</dbReference>
<sequence>MSTGPISEQTSPPATPERPPAGPPPPRLGALATVIILGSVMIVLDTTIVAIAYPTLAQEFGAAITTVQWVSSGYTLALAAVIPTAGWAMNRFGNRRVYLTAITAFTLSSALAGLAWSMESLIAFRVVQGLAGGLVSPVGMAVMLQAAAARGRDNGKVMSLLGIPILIAPLTGPLLGGMLIDSVSWRWMFLINVPIGALAIALALRLLPPGEPRSAHRLDVPGLLMLSPGLAALIYGLTRGAEGADGMLTPGALLPAAAGTALMISFALRALRTPEPLVQLRLLAQRRIALGVATVFLFATGYFGSMMLAPIYFQSVRGASVLTAGLLGAPLALASGTVMQVATRLTDKVAPRWIVVPGVLLGLAGFASFALQAQPDTPYWRLMLSMTVIGAGGGMTLMPSIAAATRGLPADRAPAASTLIAICSQIAASLGAAAVSLLMSGRLTESFTTAPATEVTEAVRHGYLWPLASVLLALLVALRVSRDHPDRTDRTA</sequence>
<feature type="transmembrane region" description="Helical" evidence="9">
    <location>
        <begin position="250"/>
        <end position="268"/>
    </location>
</feature>
<dbReference type="InterPro" id="IPR011701">
    <property type="entry name" value="MFS"/>
</dbReference>
<dbReference type="Proteomes" id="UP000198873">
    <property type="component" value="Unassembled WGS sequence"/>
</dbReference>
<dbReference type="PANTHER" id="PTHR42718">
    <property type="entry name" value="MAJOR FACILITATOR SUPERFAMILY MULTIDRUG TRANSPORTER MFSC"/>
    <property type="match status" value="1"/>
</dbReference>
<dbReference type="STRING" id="1176198.SAMN05444716_11317"/>
<proteinExistence type="predicted"/>
<organism evidence="11 12">
    <name type="scientific">Streptomyces harbinensis</name>
    <dbReference type="NCBI Taxonomy" id="1176198"/>
    <lineage>
        <taxon>Bacteria</taxon>
        <taxon>Bacillati</taxon>
        <taxon>Actinomycetota</taxon>
        <taxon>Actinomycetes</taxon>
        <taxon>Kitasatosporales</taxon>
        <taxon>Streptomycetaceae</taxon>
        <taxon>Streptomyces</taxon>
    </lineage>
</organism>
<protein>
    <submittedName>
        <fullName evidence="11">Drug resistance transporter, EmrB/QacA subfamily</fullName>
    </submittedName>
</protein>
<evidence type="ECO:0000256" key="5">
    <source>
        <dbReference type="ARBA" id="ARBA00022989"/>
    </source>
</evidence>
<gene>
    <name evidence="11" type="ORF">SAMN05444716_11317</name>
</gene>
<keyword evidence="7" id="KW-0046">Antibiotic resistance</keyword>
<dbReference type="PANTHER" id="PTHR42718:SF46">
    <property type="entry name" value="BLR6921 PROTEIN"/>
    <property type="match status" value="1"/>
</dbReference>
<keyword evidence="4 9" id="KW-0812">Transmembrane</keyword>
<feature type="transmembrane region" description="Helical" evidence="9">
    <location>
        <begin position="353"/>
        <end position="373"/>
    </location>
</feature>
<dbReference type="NCBIfam" id="TIGR00711">
    <property type="entry name" value="efflux_EmrB"/>
    <property type="match status" value="1"/>
</dbReference>